<accession>K0RVJ9</accession>
<reference evidence="1 2" key="1">
    <citation type="journal article" date="2012" name="Genome Biol.">
        <title>Genome and low-iron response of an oceanic diatom adapted to chronic iron limitation.</title>
        <authorList>
            <person name="Lommer M."/>
            <person name="Specht M."/>
            <person name="Roy A.S."/>
            <person name="Kraemer L."/>
            <person name="Andreson R."/>
            <person name="Gutowska M.A."/>
            <person name="Wolf J."/>
            <person name="Bergner S.V."/>
            <person name="Schilhabel M.B."/>
            <person name="Klostermeier U.C."/>
            <person name="Beiko R.G."/>
            <person name="Rosenstiel P."/>
            <person name="Hippler M."/>
            <person name="Laroche J."/>
        </authorList>
    </citation>
    <scope>NUCLEOTIDE SEQUENCE [LARGE SCALE GENOMIC DNA]</scope>
    <source>
        <strain evidence="1 2">CCMP1005</strain>
    </source>
</reference>
<dbReference type="EMBL" id="AGNL01039073">
    <property type="protein sequence ID" value="EJK52876.1"/>
    <property type="molecule type" value="Genomic_DNA"/>
</dbReference>
<proteinExistence type="predicted"/>
<keyword evidence="2" id="KW-1185">Reference proteome</keyword>
<name>K0RVJ9_THAOC</name>
<protein>
    <submittedName>
        <fullName evidence="1">Uncharacterized protein</fullName>
    </submittedName>
</protein>
<sequence>AVEVDRAPALGGVGPVQVKGLPQPASFPVGAGIVRRERAVAKWDISALNREYPHTGFAPVWTGAAISRAVDGRFASFQACQPRRHIPRDDRAEVRRGDVEGQYAPFQVHNIKEHDVCEPCTNFRNSIL</sequence>
<comment type="caution">
    <text evidence="1">The sequence shown here is derived from an EMBL/GenBank/DDBJ whole genome shotgun (WGS) entry which is preliminary data.</text>
</comment>
<feature type="non-terminal residue" evidence="1">
    <location>
        <position position="1"/>
    </location>
</feature>
<evidence type="ECO:0000313" key="1">
    <source>
        <dbReference type="EMBL" id="EJK52876.1"/>
    </source>
</evidence>
<dbReference type="AlphaFoldDB" id="K0RVJ9"/>
<organism evidence="1 2">
    <name type="scientific">Thalassiosira oceanica</name>
    <name type="common">Marine diatom</name>
    <dbReference type="NCBI Taxonomy" id="159749"/>
    <lineage>
        <taxon>Eukaryota</taxon>
        <taxon>Sar</taxon>
        <taxon>Stramenopiles</taxon>
        <taxon>Ochrophyta</taxon>
        <taxon>Bacillariophyta</taxon>
        <taxon>Coscinodiscophyceae</taxon>
        <taxon>Thalassiosirophycidae</taxon>
        <taxon>Thalassiosirales</taxon>
        <taxon>Thalassiosiraceae</taxon>
        <taxon>Thalassiosira</taxon>
    </lineage>
</organism>
<evidence type="ECO:0000313" key="2">
    <source>
        <dbReference type="Proteomes" id="UP000266841"/>
    </source>
</evidence>
<gene>
    <name evidence="1" type="ORF">THAOC_27799</name>
</gene>
<dbReference type="Proteomes" id="UP000266841">
    <property type="component" value="Unassembled WGS sequence"/>
</dbReference>